<keyword evidence="8" id="KW-1185">Reference proteome</keyword>
<comment type="subcellular location">
    <subcellularLocation>
        <location evidence="5">Cell membrane</location>
        <topology evidence="5">Multi-pass membrane protein</topology>
    </subcellularLocation>
</comment>
<feature type="transmembrane region" description="Helical" evidence="5">
    <location>
        <begin position="54"/>
        <end position="79"/>
    </location>
</feature>
<evidence type="ECO:0000256" key="1">
    <source>
        <dbReference type="ARBA" id="ARBA00022475"/>
    </source>
</evidence>
<feature type="compositionally biased region" description="Gly residues" evidence="6">
    <location>
        <begin position="14"/>
        <end position="40"/>
    </location>
</feature>
<dbReference type="InterPro" id="IPR005372">
    <property type="entry name" value="UPF0182"/>
</dbReference>
<dbReference type="PANTHER" id="PTHR39344:SF1">
    <property type="entry name" value="UPF0182 PROTEIN SLL1060"/>
    <property type="match status" value="1"/>
</dbReference>
<gene>
    <name evidence="7" type="ORF">HNR09_002342</name>
</gene>
<proteinExistence type="inferred from homology"/>
<feature type="transmembrane region" description="Helical" evidence="5">
    <location>
        <begin position="149"/>
        <end position="170"/>
    </location>
</feature>
<protein>
    <recommendedName>
        <fullName evidence="5">UPF0182 protein HNR09_002342</fullName>
    </recommendedName>
</protein>
<dbReference type="HAMAP" id="MF_01600">
    <property type="entry name" value="UPF0182"/>
    <property type="match status" value="1"/>
</dbReference>
<accession>A0A7Z0GPK5</accession>
<dbReference type="GO" id="GO:0005576">
    <property type="term" value="C:extracellular region"/>
    <property type="evidence" value="ECO:0007669"/>
    <property type="project" value="TreeGrafter"/>
</dbReference>
<dbReference type="Pfam" id="PF03699">
    <property type="entry name" value="UPF0182"/>
    <property type="match status" value="1"/>
</dbReference>
<sequence>MSFSQGFGSTNPFGGSGLFGSGGSDDGGSDRGGSSGGSGGPQRSQRSGPRRPSALTLTIIIIALLIGAFVIFSGFYAEIMWYNQLGYSEIFWTERLSRLGIFAAGFVVMGSLVWLSLFLAFRSRPQTLDRQMNESIQRYQNTLTSMRRLLMIGLPALMGFFAGTAASGAWEDVLLFFNQEPFGMTDPEFGLDFAFFVFTMPFLGFINGFLISAVLVAGIAGIICHYLYGGIRIEPSGKFVIEKAARWHIAVTAAVFVVLQGVNWWLDRYGTLTSQDGNWAGAMYTDVNAVIPAQAILAVAAVLVAGIFIVTAVTGRWRFSIIGTAMLIVTAIVGGAVYPFLVQEYQVRPSERTLESQYIERNMELTRYAYGLQDIEQQGYDAEVSAAEGALAEDAANIQNIRLLDPNLVSAAFGQLQQFRQYYAFSDTLSFDRYEIDGENEDTVISAREVNVADDASWVNRHLIYTHGYGLVAANASAVSPEGRPDFTLQDIPTQGDLASDEDYEPRIYFGENTTDFSIAGAPEGADPMELDRPASANSDADTVYTFSGDGGPSVGNLLNRVIYAIQFQSPEILLSGDMNEESQILYDRHPRERVEKVAPFLEVDQNIYPAIVDGRVQWIVEGYTTSENFPYSAEQQLESATTDALTQGGQVLSGQVNYMRNSVKATVDAYDGSVTLYAWDEEDPILKAWENVFPESLEPYSEMSAELMDHVRYPEDMFRVQRELLGRYHVTDPGAFYENNDAWSVPDDPTVEDGTVNQPPYYMTLQMPGQDEPKFSLTSTFIPQITEGAQQRNVLYGFLAANGDAGTGEDGEKAEDYGGLQLLELPRDTAVPGPGQTQANFDSNAEVSQELNLLRQGASEVINGNMVTLPAGDGMLYVQPVYVQSTGTTAYPLLRKVLVSYGEEVGFADSLGEALDQVFGGDAGAEAAEGAGVEGEAVDEGVEAPVEDDATAEDEDVPSPTEDEATTEDDEDEATEDDDPTVEDAPTGSPEEQLADALERANEAMQDSQQALEDGDFAAYGEAQAELQQAVEDALAAEEAIAGD</sequence>
<feature type="transmembrane region" description="Helical" evidence="5">
    <location>
        <begin position="99"/>
        <end position="121"/>
    </location>
</feature>
<evidence type="ECO:0000256" key="5">
    <source>
        <dbReference type="HAMAP-Rule" id="MF_01600"/>
    </source>
</evidence>
<dbReference type="AlphaFoldDB" id="A0A7Z0GPK5"/>
<feature type="compositionally biased region" description="Acidic residues" evidence="6">
    <location>
        <begin position="947"/>
        <end position="983"/>
    </location>
</feature>
<feature type="region of interest" description="Disordered" evidence="6">
    <location>
        <begin position="1"/>
        <end position="50"/>
    </location>
</feature>
<evidence type="ECO:0000256" key="4">
    <source>
        <dbReference type="ARBA" id="ARBA00023136"/>
    </source>
</evidence>
<keyword evidence="2 5" id="KW-0812">Transmembrane</keyword>
<name>A0A7Z0GPK5_9MICC</name>
<keyword evidence="4 5" id="KW-0472">Membrane</keyword>
<organism evidence="7 8">
    <name type="scientific">Nesterenkonia xinjiangensis</name>
    <dbReference type="NCBI Taxonomy" id="225327"/>
    <lineage>
        <taxon>Bacteria</taxon>
        <taxon>Bacillati</taxon>
        <taxon>Actinomycetota</taxon>
        <taxon>Actinomycetes</taxon>
        <taxon>Micrococcales</taxon>
        <taxon>Micrococcaceae</taxon>
        <taxon>Nesterenkonia</taxon>
    </lineage>
</organism>
<comment type="caution">
    <text evidence="7">The sequence shown here is derived from an EMBL/GenBank/DDBJ whole genome shotgun (WGS) entry which is preliminary data.</text>
</comment>
<dbReference type="RefSeq" id="WP_179542217.1">
    <property type="nucleotide sequence ID" value="NZ_BAAALL010000001.1"/>
</dbReference>
<comment type="similarity">
    <text evidence="5">Belongs to the UPF0182 family.</text>
</comment>
<feature type="compositionally biased region" description="Polar residues" evidence="6">
    <location>
        <begin position="1"/>
        <end position="13"/>
    </location>
</feature>
<feature type="transmembrane region" description="Helical" evidence="5">
    <location>
        <begin position="289"/>
        <end position="312"/>
    </location>
</feature>
<keyword evidence="1 5" id="KW-1003">Cell membrane</keyword>
<evidence type="ECO:0000313" key="8">
    <source>
        <dbReference type="Proteomes" id="UP000535437"/>
    </source>
</evidence>
<feature type="transmembrane region" description="Helical" evidence="5">
    <location>
        <begin position="247"/>
        <end position="266"/>
    </location>
</feature>
<feature type="region of interest" description="Disordered" evidence="6">
    <location>
        <begin position="947"/>
        <end position="1018"/>
    </location>
</feature>
<evidence type="ECO:0000256" key="2">
    <source>
        <dbReference type="ARBA" id="ARBA00022692"/>
    </source>
</evidence>
<evidence type="ECO:0000256" key="6">
    <source>
        <dbReference type="SAM" id="MobiDB-lite"/>
    </source>
</evidence>
<keyword evidence="3 5" id="KW-1133">Transmembrane helix</keyword>
<dbReference type="PANTHER" id="PTHR39344">
    <property type="entry name" value="UPF0182 PROTEIN SLL1060"/>
    <property type="match status" value="1"/>
</dbReference>
<reference evidence="7 8" key="1">
    <citation type="submission" date="2020-07" db="EMBL/GenBank/DDBJ databases">
        <title>Sequencing the genomes of 1000 actinobacteria strains.</title>
        <authorList>
            <person name="Klenk H.-P."/>
        </authorList>
    </citation>
    <scope>NUCLEOTIDE SEQUENCE [LARGE SCALE GENOMIC DNA]</scope>
    <source>
        <strain evidence="7 8">DSM 15475</strain>
    </source>
</reference>
<dbReference type="Proteomes" id="UP000535437">
    <property type="component" value="Unassembled WGS sequence"/>
</dbReference>
<evidence type="ECO:0000313" key="7">
    <source>
        <dbReference type="EMBL" id="NYJ78931.1"/>
    </source>
</evidence>
<feature type="transmembrane region" description="Helical" evidence="5">
    <location>
        <begin position="319"/>
        <end position="341"/>
    </location>
</feature>
<feature type="transmembrane region" description="Helical" evidence="5">
    <location>
        <begin position="193"/>
        <end position="226"/>
    </location>
</feature>
<evidence type="ECO:0000256" key="3">
    <source>
        <dbReference type="ARBA" id="ARBA00022989"/>
    </source>
</evidence>
<dbReference type="EMBL" id="JACCFY010000001">
    <property type="protein sequence ID" value="NYJ78931.1"/>
    <property type="molecule type" value="Genomic_DNA"/>
</dbReference>
<feature type="compositionally biased region" description="Low complexity" evidence="6">
    <location>
        <begin position="41"/>
        <end position="50"/>
    </location>
</feature>
<dbReference type="GO" id="GO:0005886">
    <property type="term" value="C:plasma membrane"/>
    <property type="evidence" value="ECO:0007669"/>
    <property type="project" value="UniProtKB-SubCell"/>
</dbReference>